<reference evidence="1 2" key="1">
    <citation type="journal article" date="2016" name="Nat. Commun.">
        <title>Thousands of microbial genomes shed light on interconnected biogeochemical processes in an aquifer system.</title>
        <authorList>
            <person name="Anantharaman K."/>
            <person name="Brown C.T."/>
            <person name="Hug L.A."/>
            <person name="Sharon I."/>
            <person name="Castelle C.J."/>
            <person name="Probst A.J."/>
            <person name="Thomas B.C."/>
            <person name="Singh A."/>
            <person name="Wilkins M.J."/>
            <person name="Karaoz U."/>
            <person name="Brodie E.L."/>
            <person name="Williams K.H."/>
            <person name="Hubbard S.S."/>
            <person name="Banfield J.F."/>
        </authorList>
    </citation>
    <scope>NUCLEOTIDE SEQUENCE [LARGE SCALE GENOMIC DNA]</scope>
</reference>
<proteinExistence type="predicted"/>
<comment type="caution">
    <text evidence="1">The sequence shown here is derived from an EMBL/GenBank/DDBJ whole genome shotgun (WGS) entry which is preliminary data.</text>
</comment>
<name>A0A1F5YZR7_9BACT</name>
<sequence length="94" mass="10618">MAKTKKLTLNVDNLLDQALVLGSSLVYLAKDSSDELITLLEKHDLLSHGEGKKVAKDIKDRFHTRKLKLHETLKKELRGVIDDLGIVTKKDLKK</sequence>
<evidence type="ECO:0000313" key="2">
    <source>
        <dbReference type="Proteomes" id="UP000178681"/>
    </source>
</evidence>
<accession>A0A1F5YZR7</accession>
<protein>
    <submittedName>
        <fullName evidence="1">Uncharacterized protein</fullName>
    </submittedName>
</protein>
<dbReference type="EMBL" id="MFJG01000033">
    <property type="protein sequence ID" value="OGG05583.1"/>
    <property type="molecule type" value="Genomic_DNA"/>
</dbReference>
<dbReference type="AlphaFoldDB" id="A0A1F5YZR7"/>
<gene>
    <name evidence="1" type="ORF">A2872_00280</name>
</gene>
<dbReference type="STRING" id="1798377.A2872_00280"/>
<dbReference type="Proteomes" id="UP000178681">
    <property type="component" value="Unassembled WGS sequence"/>
</dbReference>
<evidence type="ECO:0000313" key="1">
    <source>
        <dbReference type="EMBL" id="OGG05583.1"/>
    </source>
</evidence>
<organism evidence="1 2">
    <name type="scientific">Candidatus Gottesmanbacteria bacterium RIFCSPHIGHO2_01_FULL_42_12</name>
    <dbReference type="NCBI Taxonomy" id="1798377"/>
    <lineage>
        <taxon>Bacteria</taxon>
        <taxon>Candidatus Gottesmaniibacteriota</taxon>
    </lineage>
</organism>